<reference evidence="1 2" key="1">
    <citation type="submission" date="2019-08" db="EMBL/GenBank/DDBJ databases">
        <title>Flavobacterium alkalisoli sp. nov., isolated from rhizosphere soil of Suaeda salsa.</title>
        <authorList>
            <person name="Sun J.-Q."/>
            <person name="Xu L."/>
        </authorList>
    </citation>
    <scope>NUCLEOTIDE SEQUENCE [LARGE SCALE GENOMIC DNA]</scope>
    <source>
        <strain evidence="1 2">XS-5</strain>
    </source>
</reference>
<accession>A0A5B9FWE3</accession>
<dbReference type="RefSeq" id="WP_147583798.1">
    <property type="nucleotide sequence ID" value="NZ_CP042831.1"/>
</dbReference>
<dbReference type="AlphaFoldDB" id="A0A5B9FWE3"/>
<evidence type="ECO:0000313" key="1">
    <source>
        <dbReference type="EMBL" id="QEE50326.1"/>
    </source>
</evidence>
<organism evidence="1 2">
    <name type="scientific">Flavobacterium alkalisoli</name>
    <dbReference type="NCBI Taxonomy" id="2602769"/>
    <lineage>
        <taxon>Bacteria</taxon>
        <taxon>Pseudomonadati</taxon>
        <taxon>Bacteroidota</taxon>
        <taxon>Flavobacteriia</taxon>
        <taxon>Flavobacteriales</taxon>
        <taxon>Flavobacteriaceae</taxon>
        <taxon>Flavobacterium</taxon>
    </lineage>
</organism>
<dbReference type="Proteomes" id="UP000321222">
    <property type="component" value="Chromosome"/>
</dbReference>
<gene>
    <name evidence="1" type="ORF">FUA48_12280</name>
</gene>
<sequence>MKTLPLKLMAVLLIIPLCSFVTREVKGKYTKEKKIQKVYLVNADAGLEVNNQYGNIYVTTWDENKTSVDVVIKVSGNNEDKVNKRLNGIDVALNATKGLVSCKTQIEGSGSGTSIEINYTIKIPRKGAITLKNQYGGITLGTINGASQLKCQYGNINAGELNNGSNYINMEYCDGSSITYINNVDIKCEYSGVNIAKANTVNAKSSYTNFSIDDVKDISLNAEYGDVKIKSANRVNVSGDYVGLRFGTINKSLYLNSNYGNVDIKNIAASVETVTINSTYTNVNINMSENFSFDFDFSLEYGNLNGYKGLNFTQKNIKNTSAQYKGYCKKSGTNKVSINCEYGNINLGSN</sequence>
<proteinExistence type="predicted"/>
<evidence type="ECO:0000313" key="2">
    <source>
        <dbReference type="Proteomes" id="UP000321222"/>
    </source>
</evidence>
<dbReference type="EMBL" id="CP042831">
    <property type="protein sequence ID" value="QEE50326.1"/>
    <property type="molecule type" value="Genomic_DNA"/>
</dbReference>
<keyword evidence="2" id="KW-1185">Reference proteome</keyword>
<name>A0A5B9FWE3_9FLAO</name>
<dbReference type="OrthoDB" id="1117657at2"/>
<protein>
    <submittedName>
        <fullName evidence="1">DUF4097 domain-containing protein</fullName>
    </submittedName>
</protein>
<dbReference type="KEGG" id="fak:FUA48_12280"/>